<comment type="caution">
    <text evidence="5">The sequence shown here is derived from an EMBL/GenBank/DDBJ whole genome shotgun (WGS) entry which is preliminary data.</text>
</comment>
<evidence type="ECO:0000259" key="4">
    <source>
        <dbReference type="Pfam" id="PF01420"/>
    </source>
</evidence>
<evidence type="ECO:0000256" key="3">
    <source>
        <dbReference type="ARBA" id="ARBA00023125"/>
    </source>
</evidence>
<dbReference type="Gene3D" id="3.90.220.20">
    <property type="entry name" value="DNA methylase specificity domains"/>
    <property type="match status" value="2"/>
</dbReference>
<keyword evidence="5" id="KW-0808">Transferase</keyword>
<keyword evidence="3" id="KW-0238">DNA-binding</keyword>
<dbReference type="InterPro" id="IPR000055">
    <property type="entry name" value="Restrct_endonuc_typeI_TRD"/>
</dbReference>
<dbReference type="GO" id="GO:0003677">
    <property type="term" value="F:DNA binding"/>
    <property type="evidence" value="ECO:0007669"/>
    <property type="project" value="UniProtKB-KW"/>
</dbReference>
<protein>
    <submittedName>
        <fullName evidence="5">4'-phosphopantetheinyl transferase</fullName>
    </submittedName>
</protein>
<accession>A0A3N5ZDK0</accession>
<dbReference type="AlphaFoldDB" id="A0A3N5ZDK0"/>
<dbReference type="Pfam" id="PF01420">
    <property type="entry name" value="Methylase_S"/>
    <property type="match status" value="2"/>
</dbReference>
<evidence type="ECO:0000256" key="1">
    <source>
        <dbReference type="ARBA" id="ARBA00010923"/>
    </source>
</evidence>
<dbReference type="PANTHER" id="PTHR43140:SF1">
    <property type="entry name" value="TYPE I RESTRICTION ENZYME ECOKI SPECIFICITY SUBUNIT"/>
    <property type="match status" value="1"/>
</dbReference>
<comment type="similarity">
    <text evidence="1">Belongs to the type-I restriction system S methylase family.</text>
</comment>
<name>A0A3N5ZDK0_9ALTE</name>
<dbReference type="OrthoDB" id="398435at2"/>
<dbReference type="EMBL" id="RPOK01000001">
    <property type="protein sequence ID" value="RPJ68208.1"/>
    <property type="molecule type" value="Genomic_DNA"/>
</dbReference>
<dbReference type="PANTHER" id="PTHR43140">
    <property type="entry name" value="TYPE-1 RESTRICTION ENZYME ECOKI SPECIFICITY PROTEIN"/>
    <property type="match status" value="1"/>
</dbReference>
<feature type="domain" description="Type I restriction modification DNA specificity" evidence="4">
    <location>
        <begin position="5"/>
        <end position="189"/>
    </location>
</feature>
<dbReference type="CDD" id="cd17246">
    <property type="entry name" value="RMtype1_S_SonII-TRD2-CR2_like"/>
    <property type="match status" value="1"/>
</dbReference>
<gene>
    <name evidence="5" type="ORF">DRW07_02025</name>
</gene>
<dbReference type="Proteomes" id="UP000275281">
    <property type="component" value="Unassembled WGS sequence"/>
</dbReference>
<evidence type="ECO:0000313" key="6">
    <source>
        <dbReference type="Proteomes" id="UP000275281"/>
    </source>
</evidence>
<keyword evidence="6" id="KW-1185">Reference proteome</keyword>
<dbReference type="SUPFAM" id="SSF116734">
    <property type="entry name" value="DNA methylase specificity domain"/>
    <property type="match status" value="2"/>
</dbReference>
<evidence type="ECO:0000256" key="2">
    <source>
        <dbReference type="ARBA" id="ARBA00022747"/>
    </source>
</evidence>
<feature type="domain" description="Type I restriction modification DNA specificity" evidence="4">
    <location>
        <begin position="297"/>
        <end position="444"/>
    </location>
</feature>
<dbReference type="InterPro" id="IPR051212">
    <property type="entry name" value="Type-I_RE_S_subunit"/>
</dbReference>
<dbReference type="GO" id="GO:0009307">
    <property type="term" value="P:DNA restriction-modification system"/>
    <property type="evidence" value="ECO:0007669"/>
    <property type="project" value="UniProtKB-KW"/>
</dbReference>
<organism evidence="5 6">
    <name type="scientific">Alteromonas sediminis</name>
    <dbReference type="NCBI Taxonomy" id="2259342"/>
    <lineage>
        <taxon>Bacteria</taxon>
        <taxon>Pseudomonadati</taxon>
        <taxon>Pseudomonadota</taxon>
        <taxon>Gammaproteobacteria</taxon>
        <taxon>Alteromonadales</taxon>
        <taxon>Alteromonadaceae</taxon>
        <taxon>Alteromonas/Salinimonas group</taxon>
        <taxon>Alteromonas</taxon>
    </lineage>
</organism>
<dbReference type="GO" id="GO:0016740">
    <property type="term" value="F:transferase activity"/>
    <property type="evidence" value="ECO:0007669"/>
    <property type="project" value="UniProtKB-KW"/>
</dbReference>
<sequence length="469" mass="52903">MSQLPQGWTVATISQITNGGLLSDGDWVESKDQDSNGVIRLIQLADIGDGFFKNKSQRFMNHEKAELLRCTFLKEGDVLIARMPDPLGRASIFPKLDSQSVTVVDVCIARVNDDSILNNRLLKYWINSPEIRQQIQMQATGTTRRRITKKKLSLLELPIPPKQDQKHIADKLDSLLAKVEAAQARLDKIPTILKRFRQSVLAAATSGELTKDWREENDVESAANLLAQFSEERKKLLDAEIADGNRETKRLISKIKKHNPLLPDAGLPAGWVWTSFMSSMVKVVDCHNKTAPYIDTGIPLIRTTDIRNGVISLEGAKYISQETYDYWSRRCPPEPGDIIFTREAPMGEAGIVPEAVQLCMGQRMMLLRPDPRYVSPDYLVFNTLSFDFKERMNGQAIGTGVKHLRVADVEALTYPLPPYEEQLEIVERVTELFEHANTVEKQYNAAKARLDKLTQSILAKAFRGELTKQ</sequence>
<dbReference type="InterPro" id="IPR044946">
    <property type="entry name" value="Restrct_endonuc_typeI_TRD_sf"/>
</dbReference>
<reference evidence="5 6" key="1">
    <citation type="submission" date="2018-11" db="EMBL/GenBank/DDBJ databases">
        <authorList>
            <person name="Ye M.-Q."/>
            <person name="Du Z.-J."/>
        </authorList>
    </citation>
    <scope>NUCLEOTIDE SEQUENCE [LARGE SCALE GENOMIC DNA]</scope>
    <source>
        <strain evidence="5 6">U0105</strain>
    </source>
</reference>
<evidence type="ECO:0000313" key="5">
    <source>
        <dbReference type="EMBL" id="RPJ68208.1"/>
    </source>
</evidence>
<keyword evidence="2" id="KW-0680">Restriction system</keyword>
<proteinExistence type="inferred from homology"/>
<dbReference type="RefSeq" id="WP_124026210.1">
    <property type="nucleotide sequence ID" value="NZ_JBHRSN010000005.1"/>
</dbReference>